<keyword evidence="2" id="KW-1185">Reference proteome</keyword>
<sequence length="143" mass="16440">MESLYSEVLDPAQGDDVKTRYLESWDTSTYIAHQPSKDCNLFHNVRNNTKQCNVINDTGQGTEEATDRNTFDNIAETQRQKVVSLDKDAHQIGILRTRSERLKQACQQLGSNQWPATPKREILLLNKEHELLYCPIEKVRVVP</sequence>
<dbReference type="EMBL" id="BLXT01007028">
    <property type="protein sequence ID" value="GFO35948.1"/>
    <property type="molecule type" value="Genomic_DNA"/>
</dbReference>
<accession>A0AAV4CVQ2</accession>
<dbReference type="AlphaFoldDB" id="A0AAV4CVQ2"/>
<evidence type="ECO:0000313" key="1">
    <source>
        <dbReference type="EMBL" id="GFO35948.1"/>
    </source>
</evidence>
<comment type="caution">
    <text evidence="1">The sequence shown here is derived from an EMBL/GenBank/DDBJ whole genome shotgun (WGS) entry which is preliminary data.</text>
</comment>
<proteinExistence type="predicted"/>
<reference evidence="1 2" key="1">
    <citation type="journal article" date="2021" name="Elife">
        <title>Chloroplast acquisition without the gene transfer in kleptoplastic sea slugs, Plakobranchus ocellatus.</title>
        <authorList>
            <person name="Maeda T."/>
            <person name="Takahashi S."/>
            <person name="Yoshida T."/>
            <person name="Shimamura S."/>
            <person name="Takaki Y."/>
            <person name="Nagai Y."/>
            <person name="Toyoda A."/>
            <person name="Suzuki Y."/>
            <person name="Arimoto A."/>
            <person name="Ishii H."/>
            <person name="Satoh N."/>
            <person name="Nishiyama T."/>
            <person name="Hasebe M."/>
            <person name="Maruyama T."/>
            <person name="Minagawa J."/>
            <person name="Obokata J."/>
            <person name="Shigenobu S."/>
        </authorList>
    </citation>
    <scope>NUCLEOTIDE SEQUENCE [LARGE SCALE GENOMIC DNA]</scope>
</reference>
<gene>
    <name evidence="1" type="ORF">PoB_006245300</name>
</gene>
<protein>
    <submittedName>
        <fullName evidence="1">Uncharacterized protein</fullName>
    </submittedName>
</protein>
<name>A0AAV4CVQ2_9GAST</name>
<dbReference type="Proteomes" id="UP000735302">
    <property type="component" value="Unassembled WGS sequence"/>
</dbReference>
<organism evidence="1 2">
    <name type="scientific">Plakobranchus ocellatus</name>
    <dbReference type="NCBI Taxonomy" id="259542"/>
    <lineage>
        <taxon>Eukaryota</taxon>
        <taxon>Metazoa</taxon>
        <taxon>Spiralia</taxon>
        <taxon>Lophotrochozoa</taxon>
        <taxon>Mollusca</taxon>
        <taxon>Gastropoda</taxon>
        <taxon>Heterobranchia</taxon>
        <taxon>Euthyneura</taxon>
        <taxon>Panpulmonata</taxon>
        <taxon>Sacoglossa</taxon>
        <taxon>Placobranchoidea</taxon>
        <taxon>Plakobranchidae</taxon>
        <taxon>Plakobranchus</taxon>
    </lineage>
</organism>
<evidence type="ECO:0000313" key="2">
    <source>
        <dbReference type="Proteomes" id="UP000735302"/>
    </source>
</evidence>